<evidence type="ECO:0000313" key="3">
    <source>
        <dbReference type="Proteomes" id="UP000191025"/>
    </source>
</evidence>
<dbReference type="Proteomes" id="UP000191025">
    <property type="component" value="Unassembled WGS sequence"/>
</dbReference>
<evidence type="ECO:0000313" key="1">
    <source>
        <dbReference type="EMBL" id="OPH38928.1"/>
    </source>
</evidence>
<gene>
    <name evidence="1" type="ORF">B5J94_01970</name>
    <name evidence="2" type="ORF">NCTC7911_01520</name>
</gene>
<reference evidence="1" key="2">
    <citation type="submission" date="2017-03" db="EMBL/GenBank/DDBJ databases">
        <authorList>
            <person name="Afonso C.L."/>
            <person name="Miller P.J."/>
            <person name="Scott M.A."/>
            <person name="Spackman E."/>
            <person name="Goraichik I."/>
            <person name="Dimitrov K.M."/>
            <person name="Suarez D.L."/>
            <person name="Swayne D.E."/>
        </authorList>
    </citation>
    <scope>NUCLEOTIDE SEQUENCE</scope>
    <source>
        <strain evidence="1">CCUG 4441</strain>
    </source>
</reference>
<organism evidence="1 3">
    <name type="scientific">Moraxella lacunata</name>
    <dbReference type="NCBI Taxonomy" id="477"/>
    <lineage>
        <taxon>Bacteria</taxon>
        <taxon>Pseudomonadati</taxon>
        <taxon>Pseudomonadota</taxon>
        <taxon>Gammaproteobacteria</taxon>
        <taxon>Moraxellales</taxon>
        <taxon>Moraxellaceae</taxon>
        <taxon>Moraxella</taxon>
    </lineage>
</organism>
<dbReference type="RefSeq" id="WP_062500693.1">
    <property type="nucleotide sequence ID" value="NZ_MXAN01000009.1"/>
</dbReference>
<dbReference type="InterPro" id="IPR008727">
    <property type="entry name" value="PAAR_motif"/>
</dbReference>
<dbReference type="Proteomes" id="UP000254107">
    <property type="component" value="Unassembled WGS sequence"/>
</dbReference>
<protein>
    <submittedName>
        <fullName evidence="2">Uncharacterized conserved protein</fullName>
    </submittedName>
</protein>
<dbReference type="CDD" id="cd14744">
    <property type="entry name" value="PAAR_CT_2"/>
    <property type="match status" value="1"/>
</dbReference>
<keyword evidence="4" id="KW-1185">Reference proteome</keyword>
<reference evidence="3" key="1">
    <citation type="submission" date="2017-03" db="EMBL/GenBank/DDBJ databases">
        <title>Draft genome sequence of Moraxella equi CCUG 4950T type strain.</title>
        <authorList>
            <person name="Salva-Serra F."/>
            <person name="Engstrom-Jakobsson H."/>
            <person name="Thorell K."/>
            <person name="Jaen-Luchoro D."/>
            <person name="Gonzales-Siles L."/>
            <person name="Karlsson R."/>
            <person name="Yazdan S."/>
            <person name="Boulund F."/>
            <person name="Johnning A."/>
            <person name="Engstrand L."/>
            <person name="Kristiansson E."/>
            <person name="Moore E."/>
        </authorList>
    </citation>
    <scope>NUCLEOTIDE SEQUENCE [LARGE SCALE GENOMIC DNA]</scope>
    <source>
        <strain evidence="3">CCUG 4441</strain>
    </source>
</reference>
<dbReference type="GeneID" id="302270106"/>
<reference evidence="2 4" key="3">
    <citation type="submission" date="2018-06" db="EMBL/GenBank/DDBJ databases">
        <authorList>
            <consortium name="Pathogen Informatics"/>
            <person name="Doyle S."/>
        </authorList>
    </citation>
    <scope>NUCLEOTIDE SEQUENCE [LARGE SCALE GENOMIC DNA]</scope>
    <source>
        <strain evidence="2 4">NCTC7911</strain>
    </source>
</reference>
<dbReference type="EMBL" id="UGQC01000001">
    <property type="protein sequence ID" value="STZ00135.1"/>
    <property type="molecule type" value="Genomic_DNA"/>
</dbReference>
<evidence type="ECO:0000313" key="2">
    <source>
        <dbReference type="EMBL" id="STZ00135.1"/>
    </source>
</evidence>
<name>A0A1V4H2R9_MORLA</name>
<dbReference type="AlphaFoldDB" id="A0A1V4H2R9"/>
<sequence>MKKAIAVDGATTSHGGIIKATQNKSSTDGRYWLREDDGLLCPKCGVWSSIIRSNTFINVHGKYVAMVGDKLTCGAVITEPMQNLTFAGDNSQMIDNSCFNITDDLASATKQYKERFQLIDENTGFPLRQINYRIKLGEKIVAVGITDDDGYTKVIECDNMEEVEVEIGLIHGDDDGV</sequence>
<dbReference type="Pfam" id="PF05488">
    <property type="entry name" value="PAAR_motif"/>
    <property type="match status" value="1"/>
</dbReference>
<evidence type="ECO:0000313" key="4">
    <source>
        <dbReference type="Proteomes" id="UP000254107"/>
    </source>
</evidence>
<accession>A0A1V4H2R9</accession>
<proteinExistence type="predicted"/>
<dbReference type="EMBL" id="MXAN01000009">
    <property type="protein sequence ID" value="OPH38928.1"/>
    <property type="molecule type" value="Genomic_DNA"/>
</dbReference>